<dbReference type="OrthoDB" id="2129362at2759"/>
<dbReference type="AlphaFoldDB" id="A0A9P4I626"/>
<keyword evidence="2" id="KW-1185">Reference proteome</keyword>
<dbReference type="Gene3D" id="3.40.630.30">
    <property type="match status" value="1"/>
</dbReference>
<gene>
    <name evidence="1" type="ORF">NA57DRAFT_22726</name>
</gene>
<dbReference type="SUPFAM" id="SSF55729">
    <property type="entry name" value="Acyl-CoA N-acyltransferases (Nat)"/>
    <property type="match status" value="1"/>
</dbReference>
<sequence length="383" mass="44118">DPYQAVRHMVDWEGNLLPPPVEWVERSTFHDPRFYETINRWVLKVSNAGQHLIKVDTEPTFQYQHSDETNGELAPRSWVPTTIDLRSAQEHWAHTYKIFLEDEDPSARPFWHLYQTNRSNCLNPLIVPDARVDPTDEGFKAYNKDNGSHAKSILYQQKLAKKRNGLAKFREEERRFKARPNPIAPPPNRLRPKVNMFVRPAEARDLDQITAIYNWYVNNSVLVPEQEDISSSTMRSRLRTMADARLPFLVAVAKASNYNARSPDETIIGFGHADEMGDMKNMWWFTVDMEIYVHHDFLTKGVGKNLLGRLLFCLDPNFQVDGGCDWDGGEDWMYGNRRLVGNVLCHVPYATTDVARAAWVGGLLERSHFEKCGEMKDIGVKLG</sequence>
<reference evidence="1" key="1">
    <citation type="journal article" date="2020" name="Stud. Mycol.">
        <title>101 Dothideomycetes genomes: a test case for predicting lifestyles and emergence of pathogens.</title>
        <authorList>
            <person name="Haridas S."/>
            <person name="Albert R."/>
            <person name="Binder M."/>
            <person name="Bloem J."/>
            <person name="Labutti K."/>
            <person name="Salamov A."/>
            <person name="Andreopoulos B."/>
            <person name="Baker S."/>
            <person name="Barry K."/>
            <person name="Bills G."/>
            <person name="Bluhm B."/>
            <person name="Cannon C."/>
            <person name="Castanera R."/>
            <person name="Culley D."/>
            <person name="Daum C."/>
            <person name="Ezra D."/>
            <person name="Gonzalez J."/>
            <person name="Henrissat B."/>
            <person name="Kuo A."/>
            <person name="Liang C."/>
            <person name="Lipzen A."/>
            <person name="Lutzoni F."/>
            <person name="Magnuson J."/>
            <person name="Mondo S."/>
            <person name="Nolan M."/>
            <person name="Ohm R."/>
            <person name="Pangilinan J."/>
            <person name="Park H.-J."/>
            <person name="Ramirez L."/>
            <person name="Alfaro M."/>
            <person name="Sun H."/>
            <person name="Tritt A."/>
            <person name="Yoshinaga Y."/>
            <person name="Zwiers L.-H."/>
            <person name="Turgeon B."/>
            <person name="Goodwin S."/>
            <person name="Spatafora J."/>
            <person name="Crous P."/>
            <person name="Grigoriev I."/>
        </authorList>
    </citation>
    <scope>NUCLEOTIDE SEQUENCE</scope>
    <source>
        <strain evidence="1">CBS 133067</strain>
    </source>
</reference>
<evidence type="ECO:0008006" key="3">
    <source>
        <dbReference type="Google" id="ProtNLM"/>
    </source>
</evidence>
<name>A0A9P4I626_9PEZI</name>
<feature type="non-terminal residue" evidence="1">
    <location>
        <position position="383"/>
    </location>
</feature>
<organism evidence="1 2">
    <name type="scientific">Rhizodiscina lignyota</name>
    <dbReference type="NCBI Taxonomy" id="1504668"/>
    <lineage>
        <taxon>Eukaryota</taxon>
        <taxon>Fungi</taxon>
        <taxon>Dikarya</taxon>
        <taxon>Ascomycota</taxon>
        <taxon>Pezizomycotina</taxon>
        <taxon>Dothideomycetes</taxon>
        <taxon>Pleosporomycetidae</taxon>
        <taxon>Aulographales</taxon>
        <taxon>Rhizodiscinaceae</taxon>
        <taxon>Rhizodiscina</taxon>
    </lineage>
</organism>
<dbReference type="InterPro" id="IPR016181">
    <property type="entry name" value="Acyl_CoA_acyltransferase"/>
</dbReference>
<accession>A0A9P4I626</accession>
<evidence type="ECO:0000313" key="2">
    <source>
        <dbReference type="Proteomes" id="UP000799772"/>
    </source>
</evidence>
<feature type="non-terminal residue" evidence="1">
    <location>
        <position position="1"/>
    </location>
</feature>
<dbReference type="EMBL" id="ML978143">
    <property type="protein sequence ID" value="KAF2092747.1"/>
    <property type="molecule type" value="Genomic_DNA"/>
</dbReference>
<comment type="caution">
    <text evidence="1">The sequence shown here is derived from an EMBL/GenBank/DDBJ whole genome shotgun (WGS) entry which is preliminary data.</text>
</comment>
<evidence type="ECO:0000313" key="1">
    <source>
        <dbReference type="EMBL" id="KAF2092747.1"/>
    </source>
</evidence>
<dbReference type="Proteomes" id="UP000799772">
    <property type="component" value="Unassembled WGS sequence"/>
</dbReference>
<proteinExistence type="predicted"/>
<protein>
    <recommendedName>
        <fullName evidence="3">N-acetyltransferase domain-containing protein</fullName>
    </recommendedName>
</protein>